<dbReference type="EMBL" id="FPCH01000002">
    <property type="protein sequence ID" value="SFV33095.1"/>
    <property type="molecule type" value="Genomic_DNA"/>
</dbReference>
<dbReference type="Proteomes" id="UP000199423">
    <property type="component" value="Unassembled WGS sequence"/>
</dbReference>
<accession>A0A1I7NEK2</accession>
<dbReference type="STRING" id="51670.SAMN04488557_1834"/>
<name>A0A1I7NEK2_9HYPH</name>
<proteinExistence type="predicted"/>
<dbReference type="InterPro" id="IPR019632">
    <property type="entry name" value="DUF2497"/>
</dbReference>
<feature type="region of interest" description="Disordered" evidence="1">
    <location>
        <begin position="151"/>
        <end position="200"/>
    </location>
</feature>
<reference evidence="3" key="1">
    <citation type="submission" date="2016-10" db="EMBL/GenBank/DDBJ databases">
        <authorList>
            <person name="Varghese N."/>
            <person name="Submissions S."/>
        </authorList>
    </citation>
    <scope>NUCLEOTIDE SEQUENCE [LARGE SCALE GENOMIC DNA]</scope>
    <source>
        <strain evidence="3">DSM 1565</strain>
    </source>
</reference>
<dbReference type="Pfam" id="PF10691">
    <property type="entry name" value="DUF2497"/>
    <property type="match status" value="1"/>
</dbReference>
<dbReference type="RefSeq" id="WP_092867247.1">
    <property type="nucleotide sequence ID" value="NZ_FPCH01000002.1"/>
</dbReference>
<sequence>MTMMNGAKHDVEDILASIRTSIADRSPMFESEKREVRITTLRGRSTIADEAAEFELPAIFKTAAQQTSERPNLLGRLSEALASSGHQERDRSRTVIPFEPAHGRMIEPPPVTLVAVEEDSSAAAEKIAAENDSQKRNMPTFFDTRLNRMSAMSRPPEAPQPAPAPAPAAPAPKAEFPQRPQPPRLPELYASHEPADGAEDAAAQLLRPILRQWLTENMPKIVEKALLNEAGAGLNGPSRR</sequence>
<evidence type="ECO:0000313" key="3">
    <source>
        <dbReference type="Proteomes" id="UP000199423"/>
    </source>
</evidence>
<evidence type="ECO:0000313" key="2">
    <source>
        <dbReference type="EMBL" id="SFV33095.1"/>
    </source>
</evidence>
<keyword evidence="3" id="KW-1185">Reference proteome</keyword>
<dbReference type="AlphaFoldDB" id="A0A1I7NEK2"/>
<feature type="compositionally biased region" description="Pro residues" evidence="1">
    <location>
        <begin position="156"/>
        <end position="170"/>
    </location>
</feature>
<evidence type="ECO:0008006" key="4">
    <source>
        <dbReference type="Google" id="ProtNLM"/>
    </source>
</evidence>
<protein>
    <recommendedName>
        <fullName evidence="4">DUF2497 domain-containing protein</fullName>
    </recommendedName>
</protein>
<dbReference type="OrthoDB" id="7189469at2"/>
<evidence type="ECO:0000256" key="1">
    <source>
        <dbReference type="SAM" id="MobiDB-lite"/>
    </source>
</evidence>
<gene>
    <name evidence="2" type="ORF">SAMN04488557_1834</name>
</gene>
<organism evidence="2 3">
    <name type="scientific">Hyphomicrobium facile</name>
    <dbReference type="NCBI Taxonomy" id="51670"/>
    <lineage>
        <taxon>Bacteria</taxon>
        <taxon>Pseudomonadati</taxon>
        <taxon>Pseudomonadota</taxon>
        <taxon>Alphaproteobacteria</taxon>
        <taxon>Hyphomicrobiales</taxon>
        <taxon>Hyphomicrobiaceae</taxon>
        <taxon>Hyphomicrobium</taxon>
    </lineage>
</organism>